<dbReference type="Pfam" id="PF13688">
    <property type="entry name" value="Reprolysin_5"/>
    <property type="match status" value="1"/>
</dbReference>
<evidence type="ECO:0000313" key="1">
    <source>
        <dbReference type="EMBL" id="QLG29057.1"/>
    </source>
</evidence>
<keyword evidence="2" id="KW-1185">Reference proteome</keyword>
<accession>A0A7D5KFL2</accession>
<name>A0A7D5KFL2_9EURY</name>
<organism evidence="1 2">
    <name type="scientific">Halorarum halophilum</name>
    <dbReference type="NCBI Taxonomy" id="2743090"/>
    <lineage>
        <taxon>Archaea</taxon>
        <taxon>Methanobacteriati</taxon>
        <taxon>Methanobacteriota</taxon>
        <taxon>Stenosarchaea group</taxon>
        <taxon>Halobacteria</taxon>
        <taxon>Halobacteriales</taxon>
        <taxon>Haloferacaceae</taxon>
        <taxon>Halorarum</taxon>
    </lineage>
</organism>
<dbReference type="Gene3D" id="3.40.390.10">
    <property type="entry name" value="Collagenase (Catalytic Domain)"/>
    <property type="match status" value="1"/>
</dbReference>
<protein>
    <recommendedName>
        <fullName evidence="3">Matrixin</fullName>
    </recommendedName>
</protein>
<dbReference type="OrthoDB" id="341732at2157"/>
<gene>
    <name evidence="1" type="ORF">HUG10_16600</name>
</gene>
<dbReference type="GO" id="GO:0008237">
    <property type="term" value="F:metallopeptidase activity"/>
    <property type="evidence" value="ECO:0007669"/>
    <property type="project" value="InterPro"/>
</dbReference>
<dbReference type="InterPro" id="IPR024079">
    <property type="entry name" value="MetalloPept_cat_dom_sf"/>
</dbReference>
<evidence type="ECO:0000313" key="2">
    <source>
        <dbReference type="Proteomes" id="UP000509750"/>
    </source>
</evidence>
<sequence length="192" mass="21048">MSRTAVPSARGVAKLGLLLALLGTVVTMGYPAVAEEATLPTVDRFTDSAAADNPWRRTTVRVHVAHEGDDSPALDALAERELDHWETNSQRYAGSNVSFELVDERDSADLVVVFQEEVGCGEGRFAVGCARQWTSSRTGRVTHATVWVRTGYDDSITRHTLRHELGHVFGLSHDDADEFPFMRSTVRIHGSG</sequence>
<reference evidence="1 2" key="1">
    <citation type="submission" date="2020-07" db="EMBL/GenBank/DDBJ databases">
        <title>Gai3-2, isolated from salt lake.</title>
        <authorList>
            <person name="Cui H."/>
            <person name="Shi X."/>
        </authorList>
    </citation>
    <scope>NUCLEOTIDE SEQUENCE [LARGE SCALE GENOMIC DNA]</scope>
    <source>
        <strain evidence="1 2">Gai3-2</strain>
    </source>
</reference>
<dbReference type="RefSeq" id="WP_179170631.1">
    <property type="nucleotide sequence ID" value="NZ_CP058529.1"/>
</dbReference>
<dbReference type="SUPFAM" id="SSF55486">
    <property type="entry name" value="Metalloproteases ('zincins'), catalytic domain"/>
    <property type="match status" value="1"/>
</dbReference>
<dbReference type="KEGG" id="halg:HUG10_16600"/>
<proteinExistence type="predicted"/>
<dbReference type="GeneID" id="56030487"/>
<dbReference type="AlphaFoldDB" id="A0A7D5KFL2"/>
<evidence type="ECO:0008006" key="3">
    <source>
        <dbReference type="Google" id="ProtNLM"/>
    </source>
</evidence>
<dbReference type="Proteomes" id="UP000509750">
    <property type="component" value="Chromosome"/>
</dbReference>
<dbReference type="EMBL" id="CP058529">
    <property type="protein sequence ID" value="QLG29057.1"/>
    <property type="molecule type" value="Genomic_DNA"/>
</dbReference>